<dbReference type="Proteomes" id="UP000002979">
    <property type="component" value="Unassembled WGS sequence"/>
</dbReference>
<comment type="caution">
    <text evidence="2">The sequence shown here is derived from an EMBL/GenBank/DDBJ whole genome shotgun (WGS) entry which is preliminary data.</text>
</comment>
<sequence>MSEKLSLHAQGTRNAYEMAKNAPPSSTSAAVPEKRWMRKDEDRPTRIKKATKLKAVHTRTAK</sequence>
<reference evidence="2 3" key="1">
    <citation type="submission" date="2007-01" db="EMBL/GenBank/DDBJ databases">
        <title>Draft genome sequence of Collinsella aerofaciens (ATCC 25986).</title>
        <authorList>
            <person name="Sudarsanam P."/>
            <person name="Ley R."/>
            <person name="Guruge J."/>
            <person name="Turnbaugh P.J."/>
            <person name="Mahowald M."/>
            <person name="Liep D."/>
            <person name="Gordon J."/>
        </authorList>
    </citation>
    <scope>NUCLEOTIDE SEQUENCE [LARGE SCALE GENOMIC DNA]</scope>
    <source>
        <strain evidence="3">ATCC 25986 / DSM 3979 / JCM 10188 / KCTC 3647 / NCTC 11838 / VPI 1003</strain>
    </source>
</reference>
<proteinExistence type="predicted"/>
<name>A4ED27_COLAA</name>
<evidence type="ECO:0000313" key="2">
    <source>
        <dbReference type="EMBL" id="EBA38514.1"/>
    </source>
</evidence>
<dbReference type="AlphaFoldDB" id="A4ED27"/>
<accession>A4ED27</accession>
<dbReference type="EMBL" id="AAVN02000016">
    <property type="protein sequence ID" value="EBA38514.1"/>
    <property type="molecule type" value="Genomic_DNA"/>
</dbReference>
<organism evidence="2 3">
    <name type="scientific">Collinsella aerofaciens (strain ATCC 25986 / DSM 3979 / JCM 10188 / KCTC 3647 / NCTC 11838 / VPI 1003)</name>
    <dbReference type="NCBI Taxonomy" id="411903"/>
    <lineage>
        <taxon>Bacteria</taxon>
        <taxon>Bacillati</taxon>
        <taxon>Actinomycetota</taxon>
        <taxon>Coriobacteriia</taxon>
        <taxon>Coriobacteriales</taxon>
        <taxon>Coriobacteriaceae</taxon>
        <taxon>Collinsella</taxon>
    </lineage>
</organism>
<feature type="region of interest" description="Disordered" evidence="1">
    <location>
        <begin position="1"/>
        <end position="43"/>
    </location>
</feature>
<evidence type="ECO:0000256" key="1">
    <source>
        <dbReference type="SAM" id="MobiDB-lite"/>
    </source>
</evidence>
<gene>
    <name evidence="2" type="ORF">COLAER_02367</name>
</gene>
<evidence type="ECO:0000313" key="3">
    <source>
        <dbReference type="Proteomes" id="UP000002979"/>
    </source>
</evidence>
<reference evidence="2 3" key="2">
    <citation type="submission" date="2007-04" db="EMBL/GenBank/DDBJ databases">
        <authorList>
            <person name="Fulton L."/>
            <person name="Clifton S."/>
            <person name="Fulton B."/>
            <person name="Xu J."/>
            <person name="Minx P."/>
            <person name="Mardis E.R."/>
            <person name="Wilson R.K."/>
        </authorList>
    </citation>
    <scope>NUCLEOTIDE SEQUENCE [LARGE SCALE GENOMIC DNA]</scope>
    <source>
        <strain evidence="3">ATCC 25986 / DSM 3979 / JCM 10188 / KCTC 3647 / NCTC 11838 / VPI 1003</strain>
    </source>
</reference>
<protein>
    <submittedName>
        <fullName evidence="2">Uncharacterized protein</fullName>
    </submittedName>
</protein>
<feature type="compositionally biased region" description="Basic and acidic residues" evidence="1">
    <location>
        <begin position="32"/>
        <end position="43"/>
    </location>
</feature>